<dbReference type="EMBL" id="CAJPWZ010001142">
    <property type="protein sequence ID" value="CAG2209182.1"/>
    <property type="molecule type" value="Genomic_DNA"/>
</dbReference>
<evidence type="ECO:0000256" key="1">
    <source>
        <dbReference type="SAM" id="Coils"/>
    </source>
</evidence>
<feature type="coiled-coil region" evidence="1">
    <location>
        <begin position="1"/>
        <end position="68"/>
    </location>
</feature>
<comment type="caution">
    <text evidence="2">The sequence shown here is derived from an EMBL/GenBank/DDBJ whole genome shotgun (WGS) entry which is preliminary data.</text>
</comment>
<keyword evidence="1" id="KW-0175">Coiled coil</keyword>
<dbReference type="OrthoDB" id="6104337at2759"/>
<dbReference type="AlphaFoldDB" id="A0A8S3RLV3"/>
<proteinExistence type="predicted"/>
<gene>
    <name evidence="2" type="ORF">MEDL_23306</name>
</gene>
<evidence type="ECO:0000313" key="2">
    <source>
        <dbReference type="EMBL" id="CAG2209182.1"/>
    </source>
</evidence>
<dbReference type="Proteomes" id="UP000683360">
    <property type="component" value="Unassembled WGS sequence"/>
</dbReference>
<accession>A0A8S3RLV3</accession>
<name>A0A8S3RLV3_MYTED</name>
<sequence length="280" mass="31601">MKKIKYQNVQLKKEVDQHTEKLETELIKKWDDLHRCTEKEEKDVSLLIGSLESKKSEVDEIIQSMEAETVFVDGFGLTKSKEETVASPCTKFDSIPIFLPGQITAYNIGLLENVCISGEIKVFKQFDTEILNVYAMTACSEDMFWITDFKVLQKVKIKGSTSMIFEQKAIICWDMACTPSKDLLLADGGAILKRVSEQTGEVTSTKYEVKGLRVSHVHVNQYGDVTVSAFRNYIGWKDTSKIGLIYPRSFCSTEAGHTYVGCVTSKNSRDIAKLYEIIIS</sequence>
<keyword evidence="3" id="KW-1185">Reference proteome</keyword>
<evidence type="ECO:0000313" key="3">
    <source>
        <dbReference type="Proteomes" id="UP000683360"/>
    </source>
</evidence>
<reference evidence="2" key="1">
    <citation type="submission" date="2021-03" db="EMBL/GenBank/DDBJ databases">
        <authorList>
            <person name="Bekaert M."/>
        </authorList>
    </citation>
    <scope>NUCLEOTIDE SEQUENCE</scope>
</reference>
<organism evidence="2 3">
    <name type="scientific">Mytilus edulis</name>
    <name type="common">Blue mussel</name>
    <dbReference type="NCBI Taxonomy" id="6550"/>
    <lineage>
        <taxon>Eukaryota</taxon>
        <taxon>Metazoa</taxon>
        <taxon>Spiralia</taxon>
        <taxon>Lophotrochozoa</taxon>
        <taxon>Mollusca</taxon>
        <taxon>Bivalvia</taxon>
        <taxon>Autobranchia</taxon>
        <taxon>Pteriomorphia</taxon>
        <taxon>Mytilida</taxon>
        <taxon>Mytiloidea</taxon>
        <taxon>Mytilidae</taxon>
        <taxon>Mytilinae</taxon>
        <taxon>Mytilus</taxon>
    </lineage>
</organism>
<protein>
    <submittedName>
        <fullName evidence="2">Uncharacterized protein</fullName>
    </submittedName>
</protein>